<evidence type="ECO:0000313" key="3">
    <source>
        <dbReference type="Proteomes" id="UP000007934"/>
    </source>
</evidence>
<organism evidence="2 3">
    <name type="scientific">Helicobacter felis (strain ATCC 49179 / CCUG 28539 / NCTC 12436 / CS1)</name>
    <dbReference type="NCBI Taxonomy" id="936155"/>
    <lineage>
        <taxon>Bacteria</taxon>
        <taxon>Pseudomonadati</taxon>
        <taxon>Campylobacterota</taxon>
        <taxon>Epsilonproteobacteria</taxon>
        <taxon>Campylobacterales</taxon>
        <taxon>Helicobacteraceae</taxon>
        <taxon>Helicobacter</taxon>
    </lineage>
</organism>
<feature type="chain" id="PRO_5003217173" description="Periplasmic protein" evidence="1">
    <location>
        <begin position="18"/>
        <end position="241"/>
    </location>
</feature>
<dbReference type="AlphaFoldDB" id="E7A980"/>
<name>E7A980_HELFC</name>
<evidence type="ECO:0008006" key="4">
    <source>
        <dbReference type="Google" id="ProtNLM"/>
    </source>
</evidence>
<dbReference type="EMBL" id="FQ670179">
    <property type="protein sequence ID" value="CBY83307.1"/>
    <property type="molecule type" value="Genomic_DNA"/>
</dbReference>
<dbReference type="Proteomes" id="UP000007934">
    <property type="component" value="Chromosome"/>
</dbReference>
<keyword evidence="1" id="KW-0732">Signal</keyword>
<evidence type="ECO:0000313" key="2">
    <source>
        <dbReference type="EMBL" id="CBY83307.1"/>
    </source>
</evidence>
<dbReference type="OrthoDB" id="5328014at2"/>
<dbReference type="STRING" id="936155.HFELIS_12230"/>
<dbReference type="HOGENOM" id="CLU_1072710_0_0_7"/>
<evidence type="ECO:0000256" key="1">
    <source>
        <dbReference type="SAM" id="SignalP"/>
    </source>
</evidence>
<accession>E7A980</accession>
<dbReference type="GeneID" id="36133589"/>
<gene>
    <name evidence="2" type="ordered locus">Hfelis_12230</name>
</gene>
<dbReference type="RefSeq" id="WP_013469671.1">
    <property type="nucleotide sequence ID" value="NC_014810.2"/>
</dbReference>
<proteinExistence type="predicted"/>
<keyword evidence="3" id="KW-1185">Reference proteome</keyword>
<sequence length="241" mass="27118">MLRLCALLSLLVLGMSAEGLNASLIHRSSPTSTPPTKKKKSPPRRLSAIPQWIYSSVFLTAYFDDGHYKQGYALLLPNGHYLTASTLVFDRGMYAQTIMAKMQDDSAPMLICVARLRVKAIDRNRGLALLSTHVFTNDGCQIRPESYYHARIYRKYAQNPLEQTASPTFPLYYPQVNPKNAFQIQALSISLKSIKIPYGRPLFGANGVFAGLISANERNAWVIKKETILSFLKTLKERKLF</sequence>
<feature type="signal peptide" evidence="1">
    <location>
        <begin position="1"/>
        <end position="17"/>
    </location>
</feature>
<protein>
    <recommendedName>
        <fullName evidence="4">Periplasmic protein</fullName>
    </recommendedName>
</protein>
<reference evidence="2 3" key="1">
    <citation type="journal article" date="2011" name="Genome Biol. Evol.">
        <title>Comparative whole genome sequence analysis of the carcinogenic bacterial model pathogen Helicobacter felis.</title>
        <authorList>
            <person name="Arnold I.C."/>
            <person name="Zigova Z."/>
            <person name="Holden M."/>
            <person name="Lawley T.D."/>
            <person name="Rad R."/>
            <person name="Dougan G."/>
            <person name="Falkow S."/>
            <person name="Bentley S.D."/>
            <person name="Muller A."/>
        </authorList>
    </citation>
    <scope>NUCLEOTIDE SEQUENCE [LARGE SCALE GENOMIC DNA]</scope>
    <source>
        <strain evidence="3">ATCC 49179 / CCUG 28539 / NCTC 12436 / CS1</strain>
    </source>
</reference>
<dbReference type="KEGG" id="hfe:HFELIS_12230"/>